<evidence type="ECO:0000313" key="14">
    <source>
        <dbReference type="EMBL" id="KAL3664320.1"/>
    </source>
</evidence>
<evidence type="ECO:0000256" key="10">
    <source>
        <dbReference type="ARBA" id="ARBA00022989"/>
    </source>
</evidence>
<feature type="transmembrane region" description="Helical" evidence="13">
    <location>
        <begin position="70"/>
        <end position="89"/>
    </location>
</feature>
<keyword evidence="8 13" id="KW-0812">Transmembrane</keyword>
<evidence type="ECO:0000256" key="6">
    <source>
        <dbReference type="ARBA" id="ARBA00022475"/>
    </source>
</evidence>
<keyword evidence="7" id="KW-0762">Sugar transport</keyword>
<feature type="transmembrane region" description="Helical" evidence="13">
    <location>
        <begin position="165"/>
        <end position="184"/>
    </location>
</feature>
<proteinExistence type="inferred from homology"/>
<feature type="transmembrane region" description="Helical" evidence="13">
    <location>
        <begin position="6"/>
        <end position="24"/>
    </location>
</feature>
<gene>
    <name evidence="14" type="ORF">V7S43_010645</name>
</gene>
<keyword evidence="9" id="KW-0677">Repeat</keyword>
<name>A0ABD3FBN9_9STRA</name>
<evidence type="ECO:0000256" key="12">
    <source>
        <dbReference type="ARBA" id="ARBA00023136"/>
    </source>
</evidence>
<dbReference type="GO" id="GO:0000139">
    <property type="term" value="C:Golgi membrane"/>
    <property type="evidence" value="ECO:0007669"/>
    <property type="project" value="UniProtKB-SubCell"/>
</dbReference>
<dbReference type="AlphaFoldDB" id="A0ABD3FBN9"/>
<dbReference type="FunFam" id="1.20.1280.290:FF:000004">
    <property type="entry name" value="Sugar transporter SWEET"/>
    <property type="match status" value="1"/>
</dbReference>
<dbReference type="Pfam" id="PF03083">
    <property type="entry name" value="MtN3_slv"/>
    <property type="match status" value="1"/>
</dbReference>
<keyword evidence="12 13" id="KW-0472">Membrane</keyword>
<evidence type="ECO:0000256" key="1">
    <source>
        <dbReference type="ARBA" id="ARBA00004651"/>
    </source>
</evidence>
<feature type="transmembrane region" description="Helical" evidence="13">
    <location>
        <begin position="135"/>
        <end position="158"/>
    </location>
</feature>
<comment type="subcellular location">
    <subcellularLocation>
        <location evidence="1">Cell membrane</location>
        <topology evidence="1">Multi-pass membrane protein</topology>
    </subcellularLocation>
    <subcellularLocation>
        <location evidence="2">Golgi apparatus membrane</location>
        <topology evidence="2">Multi-pass membrane protein</topology>
    </subcellularLocation>
</comment>
<evidence type="ECO:0000256" key="13">
    <source>
        <dbReference type="SAM" id="Phobius"/>
    </source>
</evidence>
<evidence type="ECO:0000256" key="8">
    <source>
        <dbReference type="ARBA" id="ARBA00022692"/>
    </source>
</evidence>
<evidence type="ECO:0000256" key="3">
    <source>
        <dbReference type="ARBA" id="ARBA00007809"/>
    </source>
</evidence>
<evidence type="ECO:0000256" key="2">
    <source>
        <dbReference type="ARBA" id="ARBA00004653"/>
    </source>
</evidence>
<comment type="similarity">
    <text evidence="3">Belongs to the SWEET sugar transporter family.</text>
</comment>
<evidence type="ECO:0000256" key="11">
    <source>
        <dbReference type="ARBA" id="ARBA00023034"/>
    </source>
</evidence>
<feature type="transmembrane region" description="Helical" evidence="13">
    <location>
        <begin position="44"/>
        <end position="64"/>
    </location>
</feature>
<comment type="caution">
    <text evidence="14">The sequence shown here is derived from an EMBL/GenBank/DDBJ whole genome shotgun (WGS) entry which is preliminary data.</text>
</comment>
<evidence type="ECO:0000256" key="5">
    <source>
        <dbReference type="ARBA" id="ARBA00022448"/>
    </source>
</evidence>
<dbReference type="EMBL" id="JBIMZQ010000024">
    <property type="protein sequence ID" value="KAL3664320.1"/>
    <property type="molecule type" value="Genomic_DNA"/>
</dbReference>
<dbReference type="GO" id="GO:0005886">
    <property type="term" value="C:plasma membrane"/>
    <property type="evidence" value="ECO:0007669"/>
    <property type="project" value="UniProtKB-SubCell"/>
</dbReference>
<dbReference type="InterPro" id="IPR004316">
    <property type="entry name" value="SWEET_rpt"/>
</dbReference>
<reference evidence="14 15" key="1">
    <citation type="submission" date="2024-09" db="EMBL/GenBank/DDBJ databases">
        <title>Genome sequencing and assembly of Phytophthora oleae, isolate VK10A, causative agent of rot of olive drupes.</title>
        <authorList>
            <person name="Conti Taguali S."/>
            <person name="Riolo M."/>
            <person name="La Spada F."/>
            <person name="Cacciola S.O."/>
            <person name="Dionisio G."/>
        </authorList>
    </citation>
    <scope>NUCLEOTIDE SEQUENCE [LARGE SCALE GENOMIC DNA]</scope>
    <source>
        <strain evidence="14 15">VK10A</strain>
    </source>
</reference>
<dbReference type="FunFam" id="1.20.1280.290:FF:000007">
    <property type="entry name" value="Bidirectional sugar transporter SWEET7"/>
    <property type="match status" value="1"/>
</dbReference>
<keyword evidence="10 13" id="KW-1133">Transmembrane helix</keyword>
<dbReference type="InterPro" id="IPR047664">
    <property type="entry name" value="SWEET"/>
</dbReference>
<keyword evidence="15" id="KW-1185">Reference proteome</keyword>
<dbReference type="Proteomes" id="UP001632037">
    <property type="component" value="Unassembled WGS sequence"/>
</dbReference>
<evidence type="ECO:0000313" key="15">
    <source>
        <dbReference type="Proteomes" id="UP001632037"/>
    </source>
</evidence>
<keyword evidence="6" id="KW-1003">Cell membrane</keyword>
<keyword evidence="5" id="KW-0813">Transport</keyword>
<evidence type="ECO:0000256" key="9">
    <source>
        <dbReference type="ARBA" id="ARBA00022737"/>
    </source>
</evidence>
<keyword evidence="11" id="KW-0333">Golgi apparatus</keyword>
<evidence type="ECO:0000256" key="7">
    <source>
        <dbReference type="ARBA" id="ARBA00022597"/>
    </source>
</evidence>
<dbReference type="Gene3D" id="1.20.1280.290">
    <property type="match status" value="2"/>
</dbReference>
<organism evidence="14 15">
    <name type="scientific">Phytophthora oleae</name>
    <dbReference type="NCBI Taxonomy" id="2107226"/>
    <lineage>
        <taxon>Eukaryota</taxon>
        <taxon>Sar</taxon>
        <taxon>Stramenopiles</taxon>
        <taxon>Oomycota</taxon>
        <taxon>Peronosporomycetes</taxon>
        <taxon>Peronosporales</taxon>
        <taxon>Peronosporaceae</taxon>
        <taxon>Phytophthora</taxon>
    </lineage>
</organism>
<dbReference type="PANTHER" id="PTHR10791">
    <property type="entry name" value="RAG1-ACTIVATING PROTEIN 1"/>
    <property type="match status" value="1"/>
</dbReference>
<evidence type="ECO:0000256" key="4">
    <source>
        <dbReference type="ARBA" id="ARBA00021741"/>
    </source>
</evidence>
<accession>A0ABD3FBN9</accession>
<sequence>MSGYNIAVVVAKVLTVIATILMRISLLPDFKRMRKLQSTGDKSVVPCVILYTHCFAAAFYAYVIDDIVPLFATSVLGIIVGGLLAFFFYRWTDDNTSVRRTVAVSFVVCLLVTVYSVLALAGVTGQSNDSIGTTLGFVTIGTTTGLYVAPVATIARVLRTKTSSSMPFTMGVVNVFSTVSWSMYSSLVYNIFILAPNSVGFVMGSAQLILTFIYPRKPTADEEAAFPDRVCLSVRSASYDRKANEMKEEMNNSFVALQSPILSTTCR</sequence>
<protein>
    <recommendedName>
        <fullName evidence="4">Sugar transporter SWEET1</fullName>
    </recommendedName>
</protein>
<dbReference type="PANTHER" id="PTHR10791:SF30">
    <property type="entry name" value="SUGAR TRANSPORTER SWEET1"/>
    <property type="match status" value="1"/>
</dbReference>
<feature type="transmembrane region" description="Helical" evidence="13">
    <location>
        <begin position="101"/>
        <end position="123"/>
    </location>
</feature>